<dbReference type="Proteomes" id="UP000178892">
    <property type="component" value="Unassembled WGS sequence"/>
</dbReference>
<sequence length="102" mass="12087">MWLDLSQSEGFEWDEGNQAKSLEKHGITQLETEESFFNFYIVFPDQRHSQTEKRFGMYGQTQAGKLLFVAFTIRTRRIRIISARPANKKERKTYEETYKKAA</sequence>
<dbReference type="EMBL" id="MFEL01000018">
    <property type="protein sequence ID" value="OGE80837.1"/>
    <property type="molecule type" value="Genomic_DNA"/>
</dbReference>
<organism evidence="1 2">
    <name type="scientific">Candidatus Doudnabacteria bacterium RIFCSPHIGHO2_01_FULL_46_24</name>
    <dbReference type="NCBI Taxonomy" id="1817825"/>
    <lineage>
        <taxon>Bacteria</taxon>
        <taxon>Candidatus Doudnaibacteriota</taxon>
    </lineage>
</organism>
<protein>
    <recommendedName>
        <fullName evidence="3">BrnT family toxin</fullName>
    </recommendedName>
</protein>
<dbReference type="Gene3D" id="3.10.450.530">
    <property type="entry name" value="Ribonuclease toxin, BrnT, of type II toxin-antitoxin system"/>
    <property type="match status" value="1"/>
</dbReference>
<accession>A0A1F5NT59</accession>
<reference evidence="1 2" key="1">
    <citation type="journal article" date="2016" name="Nat. Commun.">
        <title>Thousands of microbial genomes shed light on interconnected biogeochemical processes in an aquifer system.</title>
        <authorList>
            <person name="Anantharaman K."/>
            <person name="Brown C.T."/>
            <person name="Hug L.A."/>
            <person name="Sharon I."/>
            <person name="Castelle C.J."/>
            <person name="Probst A.J."/>
            <person name="Thomas B.C."/>
            <person name="Singh A."/>
            <person name="Wilkins M.J."/>
            <person name="Karaoz U."/>
            <person name="Brodie E.L."/>
            <person name="Williams K.H."/>
            <person name="Hubbard S.S."/>
            <person name="Banfield J.F."/>
        </authorList>
    </citation>
    <scope>NUCLEOTIDE SEQUENCE [LARGE SCALE GENOMIC DNA]</scope>
</reference>
<evidence type="ECO:0000313" key="1">
    <source>
        <dbReference type="EMBL" id="OGE80837.1"/>
    </source>
</evidence>
<dbReference type="AlphaFoldDB" id="A0A1F5NT59"/>
<proteinExistence type="predicted"/>
<dbReference type="Pfam" id="PF04365">
    <property type="entry name" value="BrnT_toxin"/>
    <property type="match status" value="1"/>
</dbReference>
<gene>
    <name evidence="1" type="ORF">A2720_04095</name>
</gene>
<dbReference type="InterPro" id="IPR007460">
    <property type="entry name" value="BrnT_toxin"/>
</dbReference>
<name>A0A1F5NT59_9BACT</name>
<evidence type="ECO:0008006" key="3">
    <source>
        <dbReference type="Google" id="ProtNLM"/>
    </source>
</evidence>
<dbReference type="STRING" id="1817825.A2720_04095"/>
<dbReference type="InterPro" id="IPR038573">
    <property type="entry name" value="BrnT_sf"/>
</dbReference>
<evidence type="ECO:0000313" key="2">
    <source>
        <dbReference type="Proteomes" id="UP000178892"/>
    </source>
</evidence>
<comment type="caution">
    <text evidence="1">The sequence shown here is derived from an EMBL/GenBank/DDBJ whole genome shotgun (WGS) entry which is preliminary data.</text>
</comment>